<protein>
    <submittedName>
        <fullName evidence="1">Uncharacterized protein</fullName>
    </submittedName>
</protein>
<proteinExistence type="predicted"/>
<dbReference type="Proteomes" id="UP001165378">
    <property type="component" value="Unassembled WGS sequence"/>
</dbReference>
<accession>A0AA41PU94</accession>
<reference evidence="1" key="1">
    <citation type="submission" date="2022-01" db="EMBL/GenBank/DDBJ databases">
        <title>Genome-Based Taxonomic Classification of the Phylum Actinobacteria.</title>
        <authorList>
            <person name="Gao Y."/>
        </authorList>
    </citation>
    <scope>NUCLEOTIDE SEQUENCE</scope>
    <source>
        <strain evidence="1">KLBMP 8922</strain>
    </source>
</reference>
<organism evidence="1 2">
    <name type="scientific">Yinghuangia soli</name>
    <dbReference type="NCBI Taxonomy" id="2908204"/>
    <lineage>
        <taxon>Bacteria</taxon>
        <taxon>Bacillati</taxon>
        <taxon>Actinomycetota</taxon>
        <taxon>Actinomycetes</taxon>
        <taxon>Kitasatosporales</taxon>
        <taxon>Streptomycetaceae</taxon>
        <taxon>Yinghuangia</taxon>
    </lineage>
</organism>
<keyword evidence="2" id="KW-1185">Reference proteome</keyword>
<evidence type="ECO:0000313" key="1">
    <source>
        <dbReference type="EMBL" id="MCF2525697.1"/>
    </source>
</evidence>
<dbReference type="RefSeq" id="WP_235049726.1">
    <property type="nucleotide sequence ID" value="NZ_JAKFHA010000001.1"/>
</dbReference>
<evidence type="ECO:0000313" key="2">
    <source>
        <dbReference type="Proteomes" id="UP001165378"/>
    </source>
</evidence>
<name>A0AA41PU94_9ACTN</name>
<gene>
    <name evidence="1" type="ORF">LZ495_00445</name>
</gene>
<dbReference type="AlphaFoldDB" id="A0AA41PU94"/>
<sequence>MGNSKVAAMFRSSDEAAAVRIAGELLDLAIVAPYASLDVQADLMTPEEVLRWEATYPGGCGFHCPASAYPDGDVMIPRSALQGPETALTAYLPAWLWIIDAPLDLAPRALSARGTAPALLSWDIEWPAERAWGLDFEGKYGQIDLALNCHFWDGDELARTDDFTVYIHDYGSQVMRRAERLAYQIGHEVLGGPYHGT</sequence>
<comment type="caution">
    <text evidence="1">The sequence shown here is derived from an EMBL/GenBank/DDBJ whole genome shotgun (WGS) entry which is preliminary data.</text>
</comment>
<dbReference type="EMBL" id="JAKFHA010000001">
    <property type="protein sequence ID" value="MCF2525697.1"/>
    <property type="molecule type" value="Genomic_DNA"/>
</dbReference>